<evidence type="ECO:0000256" key="4">
    <source>
        <dbReference type="ARBA" id="ARBA00022741"/>
    </source>
</evidence>
<dbReference type="CDD" id="cd00712">
    <property type="entry name" value="AsnB"/>
    <property type="match status" value="1"/>
</dbReference>
<sequence>MTNAMKHRGPEGEGFWMNADRTTAFGHRRLSILDLTDAGAQPMHYFDRYTITYNGEIYNYVEIKETLEKQGFSFKSHCDTEVVLAAYACYGKECLQYFDGMFAFAIWDEQEKLLFCARDRFGEKPFYYHYSYQHNQFVFASEMKALWAAGINKKMDNEMLLNYLTLGWVQNPVNKQQTFFEEIVSLPPSHYLIYKIDNREPYLEVRSYWDIDKEAEIPDCSNDCIKEKFLELFTTSVKRRLRSDVAIGSSISGGLDSSSIVAIVHKILGGTGNQKTFSAVFPGFEKDESAQIDEVVRQFGLDNFKVTPEPNDFIADFEKLVYHQEEPFQSSSIYAQFKVYELARQKDVTVILDGQGADETMAGYTKYYQWYWQEIIAGRQWKEAKKEIELAKQNGQQINWSWKNYVAAFMPQLAANQLNKLSYKKQVNHPDITADFFEGYNDRTKIFKPAVTKLNDILYFNTMQFGLEELLRYADRNSMAHSREVRLPFLNHDLVQFIFSVPSALKIYEGFTKQILRLSMNDFLPNSIVWRKDKVGFEPPQKQWMKHPKVEELIIESRKKLVKQGILKPEVLQKPVRHQAAHEAGNFDWRYLCASQCI</sequence>
<evidence type="ECO:0000256" key="5">
    <source>
        <dbReference type="ARBA" id="ARBA00022840"/>
    </source>
</evidence>
<dbReference type="NCBIfam" id="TIGR01536">
    <property type="entry name" value="asn_synth_AEB"/>
    <property type="match status" value="1"/>
</dbReference>
<dbReference type="PANTHER" id="PTHR43284:SF1">
    <property type="entry name" value="ASPARAGINE SYNTHETASE"/>
    <property type="match status" value="1"/>
</dbReference>
<dbReference type="SUPFAM" id="SSF56235">
    <property type="entry name" value="N-terminal nucleophile aminohydrolases (Ntn hydrolases)"/>
    <property type="match status" value="1"/>
</dbReference>
<keyword evidence="11" id="KW-1185">Reference proteome</keyword>
<evidence type="ECO:0000256" key="3">
    <source>
        <dbReference type="ARBA" id="ARBA00012737"/>
    </source>
</evidence>
<dbReference type="EC" id="6.3.5.4" evidence="3"/>
<dbReference type="InterPro" id="IPR006426">
    <property type="entry name" value="Asn_synth_AEB"/>
</dbReference>
<name>A0A512BBU1_9BACT</name>
<dbReference type="EMBL" id="BJYT01000006">
    <property type="protein sequence ID" value="GEO09402.1"/>
    <property type="molecule type" value="Genomic_DNA"/>
</dbReference>
<evidence type="ECO:0000256" key="8">
    <source>
        <dbReference type="PIRSR" id="PIRSR001589-2"/>
    </source>
</evidence>
<dbReference type="Pfam" id="PF00733">
    <property type="entry name" value="Asn_synthase"/>
    <property type="match status" value="1"/>
</dbReference>
<dbReference type="GO" id="GO:0005524">
    <property type="term" value="F:ATP binding"/>
    <property type="evidence" value="ECO:0007669"/>
    <property type="project" value="UniProtKB-KW"/>
</dbReference>
<accession>A0A512BBU1</accession>
<keyword evidence="5 8" id="KW-0067">ATP-binding</keyword>
<proteinExistence type="inferred from homology"/>
<keyword evidence="6" id="KW-0315">Glutamine amidotransferase</keyword>
<evidence type="ECO:0000256" key="7">
    <source>
        <dbReference type="ARBA" id="ARBA00048741"/>
    </source>
</evidence>
<dbReference type="Gene3D" id="3.40.50.620">
    <property type="entry name" value="HUPs"/>
    <property type="match status" value="1"/>
</dbReference>
<dbReference type="AlphaFoldDB" id="A0A512BBU1"/>
<protein>
    <recommendedName>
        <fullName evidence="3">asparagine synthase (glutamine-hydrolyzing)</fullName>
        <ecNumber evidence="3">6.3.5.4</ecNumber>
    </recommendedName>
</protein>
<comment type="caution">
    <text evidence="10">The sequence shown here is derived from an EMBL/GenBank/DDBJ whole genome shotgun (WGS) entry which is preliminary data.</text>
</comment>
<dbReference type="PROSITE" id="PS51278">
    <property type="entry name" value="GATASE_TYPE_2"/>
    <property type="match status" value="1"/>
</dbReference>
<dbReference type="GO" id="GO:0005829">
    <property type="term" value="C:cytosol"/>
    <property type="evidence" value="ECO:0007669"/>
    <property type="project" value="TreeGrafter"/>
</dbReference>
<dbReference type="Pfam" id="PF13537">
    <property type="entry name" value="GATase_7"/>
    <property type="match status" value="1"/>
</dbReference>
<organism evidence="10 11">
    <name type="scientific">Segetibacter aerophilus</name>
    <dbReference type="NCBI Taxonomy" id="670293"/>
    <lineage>
        <taxon>Bacteria</taxon>
        <taxon>Pseudomonadati</taxon>
        <taxon>Bacteroidota</taxon>
        <taxon>Chitinophagia</taxon>
        <taxon>Chitinophagales</taxon>
        <taxon>Chitinophagaceae</taxon>
        <taxon>Segetibacter</taxon>
    </lineage>
</organism>
<dbReference type="InterPro" id="IPR014729">
    <property type="entry name" value="Rossmann-like_a/b/a_fold"/>
</dbReference>
<evidence type="ECO:0000256" key="2">
    <source>
        <dbReference type="ARBA" id="ARBA00005752"/>
    </source>
</evidence>
<dbReference type="InterPro" id="IPR051786">
    <property type="entry name" value="ASN_synthetase/amidase"/>
</dbReference>
<feature type="binding site" evidence="8">
    <location>
        <position position="79"/>
    </location>
    <ligand>
        <name>L-glutamine</name>
        <dbReference type="ChEBI" id="CHEBI:58359"/>
    </ligand>
</feature>
<comment type="pathway">
    <text evidence="1">Amino-acid biosynthesis; L-asparagine biosynthesis; L-asparagine from L-aspartate (L-Gln route): step 1/1.</text>
</comment>
<reference evidence="10 11" key="1">
    <citation type="submission" date="2019-07" db="EMBL/GenBank/DDBJ databases">
        <title>Whole genome shotgun sequence of Segetibacter aerophilus NBRC 106135.</title>
        <authorList>
            <person name="Hosoyama A."/>
            <person name="Uohara A."/>
            <person name="Ohji S."/>
            <person name="Ichikawa N."/>
        </authorList>
    </citation>
    <scope>NUCLEOTIDE SEQUENCE [LARGE SCALE GENOMIC DNA]</scope>
    <source>
        <strain evidence="10 11">NBRC 106135</strain>
    </source>
</reference>
<dbReference type="Gene3D" id="3.60.20.10">
    <property type="entry name" value="Glutamine Phosphoribosylpyrophosphate, subunit 1, domain 1"/>
    <property type="match status" value="1"/>
</dbReference>
<dbReference type="CDD" id="cd01991">
    <property type="entry name" value="Asn_synthase_B_C"/>
    <property type="match status" value="1"/>
</dbReference>
<comment type="catalytic activity">
    <reaction evidence="7">
        <text>L-aspartate + L-glutamine + ATP + H2O = L-asparagine + L-glutamate + AMP + diphosphate + H(+)</text>
        <dbReference type="Rhea" id="RHEA:12228"/>
        <dbReference type="ChEBI" id="CHEBI:15377"/>
        <dbReference type="ChEBI" id="CHEBI:15378"/>
        <dbReference type="ChEBI" id="CHEBI:29985"/>
        <dbReference type="ChEBI" id="CHEBI:29991"/>
        <dbReference type="ChEBI" id="CHEBI:30616"/>
        <dbReference type="ChEBI" id="CHEBI:33019"/>
        <dbReference type="ChEBI" id="CHEBI:58048"/>
        <dbReference type="ChEBI" id="CHEBI:58359"/>
        <dbReference type="ChEBI" id="CHEBI:456215"/>
        <dbReference type="EC" id="6.3.5.4"/>
    </reaction>
</comment>
<evidence type="ECO:0000313" key="11">
    <source>
        <dbReference type="Proteomes" id="UP000321513"/>
    </source>
</evidence>
<evidence type="ECO:0000256" key="6">
    <source>
        <dbReference type="ARBA" id="ARBA00022962"/>
    </source>
</evidence>
<dbReference type="InterPro" id="IPR017932">
    <property type="entry name" value="GATase_2_dom"/>
</dbReference>
<evidence type="ECO:0000259" key="9">
    <source>
        <dbReference type="PROSITE" id="PS51278"/>
    </source>
</evidence>
<comment type="similarity">
    <text evidence="2">Belongs to the asparagine synthetase family.</text>
</comment>
<dbReference type="InterPro" id="IPR033738">
    <property type="entry name" value="AsnB_N"/>
</dbReference>
<keyword evidence="4 8" id="KW-0547">Nucleotide-binding</keyword>
<gene>
    <name evidence="10" type="ORF">SAE01_18980</name>
</gene>
<dbReference type="InterPro" id="IPR029055">
    <property type="entry name" value="Ntn_hydrolases_N"/>
</dbReference>
<feature type="domain" description="Glutamine amidotransferase type-2" evidence="9">
    <location>
        <begin position="1"/>
        <end position="197"/>
    </location>
</feature>
<dbReference type="PANTHER" id="PTHR43284">
    <property type="entry name" value="ASPARAGINE SYNTHETASE (GLUTAMINE-HYDROLYZING)"/>
    <property type="match status" value="1"/>
</dbReference>
<evidence type="ECO:0000313" key="10">
    <source>
        <dbReference type="EMBL" id="GEO09402.1"/>
    </source>
</evidence>
<evidence type="ECO:0000256" key="1">
    <source>
        <dbReference type="ARBA" id="ARBA00005187"/>
    </source>
</evidence>
<dbReference type="PIRSF" id="PIRSF001589">
    <property type="entry name" value="Asn_synthetase_glu-h"/>
    <property type="match status" value="1"/>
</dbReference>
<dbReference type="InterPro" id="IPR001962">
    <property type="entry name" value="Asn_synthase"/>
</dbReference>
<dbReference type="GO" id="GO:0006529">
    <property type="term" value="P:asparagine biosynthetic process"/>
    <property type="evidence" value="ECO:0007669"/>
    <property type="project" value="InterPro"/>
</dbReference>
<dbReference type="SUPFAM" id="SSF52402">
    <property type="entry name" value="Adenine nucleotide alpha hydrolases-like"/>
    <property type="match status" value="1"/>
</dbReference>
<dbReference type="GO" id="GO:0004066">
    <property type="term" value="F:asparagine synthase (glutamine-hydrolyzing) activity"/>
    <property type="evidence" value="ECO:0007669"/>
    <property type="project" value="UniProtKB-EC"/>
</dbReference>
<dbReference type="Proteomes" id="UP000321513">
    <property type="component" value="Unassembled WGS sequence"/>
</dbReference>